<dbReference type="RefSeq" id="WP_144857167.1">
    <property type="nucleotide sequence ID" value="NZ_BAAAYT010000005.1"/>
</dbReference>
<organism evidence="2 3">
    <name type="scientific">Marihabitans asiaticum</name>
    <dbReference type="NCBI Taxonomy" id="415218"/>
    <lineage>
        <taxon>Bacteria</taxon>
        <taxon>Bacillati</taxon>
        <taxon>Actinomycetota</taxon>
        <taxon>Actinomycetes</taxon>
        <taxon>Micrococcales</taxon>
        <taxon>Intrasporangiaceae</taxon>
        <taxon>Marihabitans</taxon>
    </lineage>
</organism>
<dbReference type="InterPro" id="IPR025736">
    <property type="entry name" value="PucR_C-HTH_dom"/>
</dbReference>
<dbReference type="GO" id="GO:0003677">
    <property type="term" value="F:DNA binding"/>
    <property type="evidence" value="ECO:0007669"/>
    <property type="project" value="UniProtKB-KW"/>
</dbReference>
<evidence type="ECO:0000313" key="2">
    <source>
        <dbReference type="EMBL" id="TWD14280.1"/>
    </source>
</evidence>
<name>A0A560W9Q6_9MICO</name>
<dbReference type="Gene3D" id="1.10.10.2840">
    <property type="entry name" value="PucR C-terminal helix-turn-helix domain"/>
    <property type="match status" value="1"/>
</dbReference>
<evidence type="ECO:0000313" key="3">
    <source>
        <dbReference type="Proteomes" id="UP000315628"/>
    </source>
</evidence>
<gene>
    <name evidence="2" type="ORF">FB557_1685</name>
</gene>
<accession>A0A560W9Q6</accession>
<dbReference type="EMBL" id="VIUW01000003">
    <property type="protein sequence ID" value="TWD14280.1"/>
    <property type="molecule type" value="Genomic_DNA"/>
</dbReference>
<dbReference type="Proteomes" id="UP000315628">
    <property type="component" value="Unassembled WGS sequence"/>
</dbReference>
<dbReference type="InterPro" id="IPR042070">
    <property type="entry name" value="PucR_C-HTH_sf"/>
</dbReference>
<dbReference type="InterPro" id="IPR051448">
    <property type="entry name" value="CdaR-like_regulators"/>
</dbReference>
<dbReference type="PANTHER" id="PTHR33744:SF17">
    <property type="entry name" value="CONSERVED PROTEIN"/>
    <property type="match status" value="1"/>
</dbReference>
<feature type="domain" description="PucR C-terminal helix-turn-helix" evidence="1">
    <location>
        <begin position="325"/>
        <end position="382"/>
    </location>
</feature>
<proteinExistence type="predicted"/>
<protein>
    <submittedName>
        <fullName evidence="2">DNA-binding PucR family transcriptional regulator</fullName>
    </submittedName>
</protein>
<sequence>MSDIQEVVDEVSTLLGVPVTLEDRQLRLLAFAAQPEAADPVRTETILGRGASAVTREWFESFGIATATTSVRIPGDPQRGTGPRVCLPLRAQGRVQGYLWAIEGAGTALGAPELERALELGSVAAELLARQAATRRHRAGLLHELLAATRATERTAARALAEQLGVQPETGAAVMVLTATVTLSAADVQGLGGLPHRVAVAGESGAITALVPVQAGREEEDVRRVVDIATRAAQRHASQEGLVVGVGAVHPLAQAAASHRQAQAAAQAARLTGMGVVHEGSGTSVARWDDLGVYRLLGRPDADLVLDAARTPAVSALLQACDPELIRTARTYLDLAGSVARTATSLGLHRQSVYARLARIEQITGRDLSDGRDRLELHLGLALAAPAPASRPVTSAGR</sequence>
<keyword evidence="3" id="KW-1185">Reference proteome</keyword>
<reference evidence="2 3" key="1">
    <citation type="submission" date="2019-06" db="EMBL/GenBank/DDBJ databases">
        <title>Sequencing the genomes of 1000 actinobacteria strains.</title>
        <authorList>
            <person name="Klenk H.-P."/>
        </authorList>
    </citation>
    <scope>NUCLEOTIDE SEQUENCE [LARGE SCALE GENOMIC DNA]</scope>
    <source>
        <strain evidence="2 3">DSM 18935</strain>
    </source>
</reference>
<evidence type="ECO:0000259" key="1">
    <source>
        <dbReference type="Pfam" id="PF13556"/>
    </source>
</evidence>
<dbReference type="Pfam" id="PF13556">
    <property type="entry name" value="HTH_30"/>
    <property type="match status" value="1"/>
</dbReference>
<dbReference type="PANTHER" id="PTHR33744">
    <property type="entry name" value="CARBOHYDRATE DIACID REGULATOR"/>
    <property type="match status" value="1"/>
</dbReference>
<comment type="caution">
    <text evidence="2">The sequence shown here is derived from an EMBL/GenBank/DDBJ whole genome shotgun (WGS) entry which is preliminary data.</text>
</comment>
<keyword evidence="2" id="KW-0238">DNA-binding</keyword>
<dbReference type="OrthoDB" id="3505602at2"/>
<dbReference type="AlphaFoldDB" id="A0A560W9Q6"/>